<dbReference type="OrthoDB" id="308383at2759"/>
<feature type="domain" description="SET" evidence="9">
    <location>
        <begin position="182"/>
        <end position="325"/>
    </location>
</feature>
<dbReference type="STRING" id="1344416.A0A139AE09"/>
<dbReference type="OMA" id="HERKEIC"/>
<dbReference type="SMART" id="SM00508">
    <property type="entry name" value="PostSET"/>
    <property type="match status" value="1"/>
</dbReference>
<accession>A0A139AE09</accession>
<dbReference type="GO" id="GO:0032259">
    <property type="term" value="P:methylation"/>
    <property type="evidence" value="ECO:0007669"/>
    <property type="project" value="UniProtKB-KW"/>
</dbReference>
<proteinExistence type="predicted"/>
<feature type="domain" description="Pre-SET" evidence="10">
    <location>
        <begin position="100"/>
        <end position="179"/>
    </location>
</feature>
<dbReference type="PANTHER" id="PTHR46223">
    <property type="entry name" value="HISTONE-LYSINE N-METHYLTRANSFERASE SUV39H"/>
    <property type="match status" value="1"/>
</dbReference>
<keyword evidence="5" id="KW-0949">S-adenosyl-L-methionine</keyword>
<dbReference type="SMART" id="SM00317">
    <property type="entry name" value="SET"/>
    <property type="match status" value="1"/>
</dbReference>
<keyword evidence="6" id="KW-0479">Metal-binding</keyword>
<dbReference type="InterPro" id="IPR046341">
    <property type="entry name" value="SET_dom_sf"/>
</dbReference>
<evidence type="ECO:0000259" key="11">
    <source>
        <dbReference type="PROSITE" id="PS50868"/>
    </source>
</evidence>
<keyword evidence="7" id="KW-0862">Zinc</keyword>
<evidence type="ECO:0000256" key="4">
    <source>
        <dbReference type="ARBA" id="ARBA00022679"/>
    </source>
</evidence>
<protein>
    <submittedName>
        <fullName evidence="12">SET domain-containing protein</fullName>
    </submittedName>
</protein>
<comment type="subcellular location">
    <subcellularLocation>
        <location evidence="1">Chromosome</location>
    </subcellularLocation>
</comment>
<evidence type="ECO:0000259" key="9">
    <source>
        <dbReference type="PROSITE" id="PS50280"/>
    </source>
</evidence>
<dbReference type="Pfam" id="PF05033">
    <property type="entry name" value="Pre-SET"/>
    <property type="match status" value="1"/>
</dbReference>
<organism evidence="12 13">
    <name type="scientific">Gonapodya prolifera (strain JEL478)</name>
    <name type="common">Monoblepharis prolifera</name>
    <dbReference type="NCBI Taxonomy" id="1344416"/>
    <lineage>
        <taxon>Eukaryota</taxon>
        <taxon>Fungi</taxon>
        <taxon>Fungi incertae sedis</taxon>
        <taxon>Chytridiomycota</taxon>
        <taxon>Chytridiomycota incertae sedis</taxon>
        <taxon>Monoblepharidomycetes</taxon>
        <taxon>Monoblepharidales</taxon>
        <taxon>Gonapodyaceae</taxon>
        <taxon>Gonapodya</taxon>
    </lineage>
</organism>
<dbReference type="InterPro" id="IPR001214">
    <property type="entry name" value="SET_dom"/>
</dbReference>
<dbReference type="InterPro" id="IPR050973">
    <property type="entry name" value="H3K9_Histone-Lys_N-MTase"/>
</dbReference>
<keyword evidence="2" id="KW-0158">Chromosome</keyword>
<dbReference type="GO" id="GO:0005634">
    <property type="term" value="C:nucleus"/>
    <property type="evidence" value="ECO:0007669"/>
    <property type="project" value="InterPro"/>
</dbReference>
<dbReference type="Proteomes" id="UP000070544">
    <property type="component" value="Unassembled WGS sequence"/>
</dbReference>
<evidence type="ECO:0000313" key="13">
    <source>
        <dbReference type="Proteomes" id="UP000070544"/>
    </source>
</evidence>
<evidence type="ECO:0000259" key="10">
    <source>
        <dbReference type="PROSITE" id="PS50867"/>
    </source>
</evidence>
<feature type="region of interest" description="Disordered" evidence="8">
    <location>
        <begin position="20"/>
        <end position="44"/>
    </location>
</feature>
<dbReference type="GO" id="GO:0008270">
    <property type="term" value="F:zinc ion binding"/>
    <property type="evidence" value="ECO:0007669"/>
    <property type="project" value="InterPro"/>
</dbReference>
<dbReference type="Gene3D" id="2.170.270.10">
    <property type="entry name" value="SET domain"/>
    <property type="match status" value="1"/>
</dbReference>
<dbReference type="EMBL" id="KQ965766">
    <property type="protein sequence ID" value="KXS14824.1"/>
    <property type="molecule type" value="Genomic_DNA"/>
</dbReference>
<evidence type="ECO:0000256" key="5">
    <source>
        <dbReference type="ARBA" id="ARBA00022691"/>
    </source>
</evidence>
<gene>
    <name evidence="12" type="ORF">M427DRAFT_57228</name>
</gene>
<evidence type="ECO:0000256" key="2">
    <source>
        <dbReference type="ARBA" id="ARBA00022454"/>
    </source>
</evidence>
<name>A0A139AE09_GONPJ</name>
<dbReference type="InterPro" id="IPR003616">
    <property type="entry name" value="Post-SET_dom"/>
</dbReference>
<evidence type="ECO:0000256" key="6">
    <source>
        <dbReference type="ARBA" id="ARBA00022723"/>
    </source>
</evidence>
<dbReference type="GO" id="GO:0042054">
    <property type="term" value="F:histone methyltransferase activity"/>
    <property type="evidence" value="ECO:0007669"/>
    <property type="project" value="InterPro"/>
</dbReference>
<dbReference type="PROSITE" id="PS50867">
    <property type="entry name" value="PRE_SET"/>
    <property type="match status" value="1"/>
</dbReference>
<dbReference type="GO" id="GO:0005694">
    <property type="term" value="C:chromosome"/>
    <property type="evidence" value="ECO:0007669"/>
    <property type="project" value="UniProtKB-SubCell"/>
</dbReference>
<dbReference type="PROSITE" id="PS50868">
    <property type="entry name" value="POST_SET"/>
    <property type="match status" value="1"/>
</dbReference>
<dbReference type="InterPro" id="IPR007728">
    <property type="entry name" value="Pre-SET_dom"/>
</dbReference>
<evidence type="ECO:0000256" key="8">
    <source>
        <dbReference type="SAM" id="MobiDB-lite"/>
    </source>
</evidence>
<dbReference type="PANTHER" id="PTHR46223:SF3">
    <property type="entry name" value="HISTONE-LYSINE N-METHYLTRANSFERASE SET-23"/>
    <property type="match status" value="1"/>
</dbReference>
<sequence>MKRRRENSLEEQECRQVESVKRWGESRKADDRDPSSRSVPHEDDELVTIDDISQGLERIAVPARFFRSDVSRLSEFKYVVHSVIPSKDTTRTVKAESYYPGCTCRDGCPVTEDKNVDDGCSCGDSRGYPYVISTTTGNNIFHNNHLRQPTSSPPPSPIYECNATCTCPPSCQRRVVQYGVAARLEVRSMPHKGMGVVAMEDIERGRFVCEYAGEILGKVQRDEVWRKIRVARIKAASTSDVSSTDTEVYDPAMHNYALTVLEHAGETVYRTTVDAQWVSNVGRFVNHSCEPNTAMVTVRWNSPVPAVALVSLGIATGQEVTFGYWGLDGRREKAGVGSSQEGNEGADEDGLLRIRCLCGAKSCRGYLPTGDW</sequence>
<keyword evidence="4" id="KW-0808">Transferase</keyword>
<evidence type="ECO:0000256" key="7">
    <source>
        <dbReference type="ARBA" id="ARBA00022833"/>
    </source>
</evidence>
<feature type="domain" description="Post-SET" evidence="11">
    <location>
        <begin position="352"/>
        <end position="368"/>
    </location>
</feature>
<feature type="compositionally biased region" description="Basic and acidic residues" evidence="8">
    <location>
        <begin position="20"/>
        <end position="41"/>
    </location>
</feature>
<keyword evidence="3" id="KW-0489">Methyltransferase</keyword>
<dbReference type="PROSITE" id="PS50280">
    <property type="entry name" value="SET"/>
    <property type="match status" value="1"/>
</dbReference>
<dbReference type="AlphaFoldDB" id="A0A139AE09"/>
<keyword evidence="13" id="KW-1185">Reference proteome</keyword>
<reference evidence="12 13" key="1">
    <citation type="journal article" date="2015" name="Genome Biol. Evol.">
        <title>Phylogenomic analyses indicate that early fungi evolved digesting cell walls of algal ancestors of land plants.</title>
        <authorList>
            <person name="Chang Y."/>
            <person name="Wang S."/>
            <person name="Sekimoto S."/>
            <person name="Aerts A.L."/>
            <person name="Choi C."/>
            <person name="Clum A."/>
            <person name="LaButti K.M."/>
            <person name="Lindquist E.A."/>
            <person name="Yee Ngan C."/>
            <person name="Ohm R.A."/>
            <person name="Salamov A.A."/>
            <person name="Grigoriev I.V."/>
            <person name="Spatafora J.W."/>
            <person name="Berbee M.L."/>
        </authorList>
    </citation>
    <scope>NUCLEOTIDE SEQUENCE [LARGE SCALE GENOMIC DNA]</scope>
    <source>
        <strain evidence="12 13">JEL478</strain>
    </source>
</reference>
<evidence type="ECO:0000256" key="1">
    <source>
        <dbReference type="ARBA" id="ARBA00004286"/>
    </source>
</evidence>
<evidence type="ECO:0000313" key="12">
    <source>
        <dbReference type="EMBL" id="KXS14824.1"/>
    </source>
</evidence>
<evidence type="ECO:0000256" key="3">
    <source>
        <dbReference type="ARBA" id="ARBA00022603"/>
    </source>
</evidence>
<dbReference type="Pfam" id="PF00856">
    <property type="entry name" value="SET"/>
    <property type="match status" value="1"/>
</dbReference>
<dbReference type="SUPFAM" id="SSF82199">
    <property type="entry name" value="SET domain"/>
    <property type="match status" value="1"/>
</dbReference>